<dbReference type="Proteomes" id="UP000028623">
    <property type="component" value="Unassembled WGS sequence"/>
</dbReference>
<comment type="caution">
    <text evidence="3">The sequence shown here is derived from an EMBL/GenBank/DDBJ whole genome shotgun (WGS) entry which is preliminary data.</text>
</comment>
<evidence type="ECO:0000256" key="2">
    <source>
        <dbReference type="SAM" id="Phobius"/>
    </source>
</evidence>
<dbReference type="STRING" id="421072.SAMN04488097_3129"/>
<feature type="region of interest" description="Disordered" evidence="1">
    <location>
        <begin position="75"/>
        <end position="97"/>
    </location>
</feature>
<dbReference type="EMBL" id="JPLY01000002">
    <property type="protein sequence ID" value="KFC22618.1"/>
    <property type="molecule type" value="Genomic_DNA"/>
</dbReference>
<keyword evidence="2" id="KW-0812">Transmembrane</keyword>
<evidence type="ECO:0000256" key="1">
    <source>
        <dbReference type="SAM" id="MobiDB-lite"/>
    </source>
</evidence>
<dbReference type="eggNOG" id="ENOG5033RZ5">
    <property type="taxonomic scope" value="Bacteria"/>
</dbReference>
<sequence>MQNLKSKYEQKEMKVSDGLWDRLEEKLDQVPAEKKKPKVFWWRFVAVILLMIGLGGSFWMINSKSDIKDNQEFANQTESENQNSNSNIIKPSERNEVGKKNPINNFEADNQRLAVENVNPSTSESINKENQNKNMVSEKEILIKKEEISIPQPEEKLAQNEIQKPKERPKYVSSSDLLFGVEIDKAKTETPKSAMGINISKPKIDSDFPNPKRIKLFGITLYDKDSITTK</sequence>
<gene>
    <name evidence="3" type="ORF">IO89_06070</name>
</gene>
<evidence type="ECO:0000313" key="4">
    <source>
        <dbReference type="Proteomes" id="UP000028623"/>
    </source>
</evidence>
<reference evidence="3 4" key="1">
    <citation type="submission" date="2014-07" db="EMBL/GenBank/DDBJ databases">
        <title>Epilithonimonas lactis LMG 22401 Genome.</title>
        <authorList>
            <person name="Pipes S.E."/>
            <person name="Stropko S.J."/>
        </authorList>
    </citation>
    <scope>NUCLEOTIDE SEQUENCE [LARGE SCALE GENOMIC DNA]</scope>
    <source>
        <strain evidence="3 4">LMG 24401</strain>
    </source>
</reference>
<evidence type="ECO:0000313" key="3">
    <source>
        <dbReference type="EMBL" id="KFC22618.1"/>
    </source>
</evidence>
<dbReference type="OrthoDB" id="1250816at2"/>
<protein>
    <submittedName>
        <fullName evidence="3">Uncharacterized protein</fullName>
    </submittedName>
</protein>
<feature type="compositionally biased region" description="Low complexity" evidence="1">
    <location>
        <begin position="75"/>
        <end position="87"/>
    </location>
</feature>
<keyword evidence="4" id="KW-1185">Reference proteome</keyword>
<name>A0A085BJH3_9FLAO</name>
<keyword evidence="2" id="KW-1133">Transmembrane helix</keyword>
<dbReference type="RefSeq" id="WP_034974586.1">
    <property type="nucleotide sequence ID" value="NZ_FOFI01000004.1"/>
</dbReference>
<accession>A0A085BJH3</accession>
<feature type="transmembrane region" description="Helical" evidence="2">
    <location>
        <begin position="40"/>
        <end position="61"/>
    </location>
</feature>
<organism evidence="3 4">
    <name type="scientific">Epilithonimonas lactis</name>
    <dbReference type="NCBI Taxonomy" id="421072"/>
    <lineage>
        <taxon>Bacteria</taxon>
        <taxon>Pseudomonadati</taxon>
        <taxon>Bacteroidota</taxon>
        <taxon>Flavobacteriia</taxon>
        <taxon>Flavobacteriales</taxon>
        <taxon>Weeksellaceae</taxon>
        <taxon>Chryseobacterium group</taxon>
        <taxon>Epilithonimonas</taxon>
    </lineage>
</organism>
<proteinExistence type="predicted"/>
<dbReference type="AlphaFoldDB" id="A0A085BJH3"/>
<keyword evidence="2" id="KW-0472">Membrane</keyword>